<dbReference type="AlphaFoldDB" id="A0A6N6VQ99"/>
<keyword evidence="2" id="KW-1185">Reference proteome</keyword>
<dbReference type="RefSeq" id="WP_153421855.1">
    <property type="nucleotide sequence ID" value="NZ_WFLM01000009.1"/>
</dbReference>
<name>A0A6N6VQ99_9BACT</name>
<gene>
    <name evidence="1" type="ORF">GCL60_16505</name>
</gene>
<evidence type="ECO:0000313" key="1">
    <source>
        <dbReference type="EMBL" id="KAB8035830.1"/>
    </source>
</evidence>
<accession>A0A6N6VQ99</accession>
<protein>
    <submittedName>
        <fullName evidence="1">Uncharacterized protein</fullName>
    </submittedName>
</protein>
<proteinExistence type="predicted"/>
<comment type="caution">
    <text evidence="1">The sequence shown here is derived from an EMBL/GenBank/DDBJ whole genome shotgun (WGS) entry which is preliminary data.</text>
</comment>
<evidence type="ECO:0000313" key="2">
    <source>
        <dbReference type="Proteomes" id="UP000437748"/>
    </source>
</evidence>
<sequence>MTKRGRKLAPWTKEFLNLKEDFEYSFEDLEVVLSKKKYEIEGQVRRLNIKPIYYLQIKKTTRRAFFLGKDIISHYKKRVYLEKNYYKSEIFSCKKTLNKGEHSLEKKLDLFLITESKINPELKTELDIIDQIEYEVNKNINEIYKTKT</sequence>
<dbReference type="EMBL" id="WFLM01000009">
    <property type="protein sequence ID" value="KAB8035830.1"/>
    <property type="molecule type" value="Genomic_DNA"/>
</dbReference>
<organism evidence="1 2">
    <name type="scientific">Silvanigrella paludirubra</name>
    <dbReference type="NCBI Taxonomy" id="2499159"/>
    <lineage>
        <taxon>Bacteria</taxon>
        <taxon>Pseudomonadati</taxon>
        <taxon>Bdellovibrionota</taxon>
        <taxon>Oligoflexia</taxon>
        <taxon>Silvanigrellales</taxon>
        <taxon>Silvanigrellaceae</taxon>
        <taxon>Silvanigrella</taxon>
    </lineage>
</organism>
<dbReference type="Proteomes" id="UP000437748">
    <property type="component" value="Unassembled WGS sequence"/>
</dbReference>
<reference evidence="1 2" key="1">
    <citation type="submission" date="2019-10" db="EMBL/GenBank/DDBJ databases">
        <title>New species of Slilvanegrellaceae.</title>
        <authorList>
            <person name="Pitt A."/>
            <person name="Hahn M.W."/>
        </authorList>
    </citation>
    <scope>NUCLEOTIDE SEQUENCE [LARGE SCALE GENOMIC DNA]</scope>
    <source>
        <strain evidence="1 2">SP-Ram-0.45-NSY-1</strain>
    </source>
</reference>